<dbReference type="Proteomes" id="UP000198882">
    <property type="component" value="Unassembled WGS sequence"/>
</dbReference>
<accession>A0A1G9E2R5</accession>
<name>A0A1G9E2R5_9EURY</name>
<dbReference type="OrthoDB" id="11496at2157"/>
<dbReference type="Pfam" id="PF26485">
    <property type="entry name" value="DUF8156"/>
    <property type="match status" value="1"/>
</dbReference>
<dbReference type="RefSeq" id="WP_090310439.1">
    <property type="nucleotide sequence ID" value="NZ_FNFE01000006.1"/>
</dbReference>
<sequence>MGKTNPTYRDTLREFENEWSPYRRALRLEYQDHFERLFVQARNVADAGGIQNHTDPTTTHLISMLLAQECRIADLEEQLETVNERINNSSEDLSGESDDCQ</sequence>
<keyword evidence="4" id="KW-1185">Reference proteome</keyword>
<dbReference type="InterPro" id="IPR058469">
    <property type="entry name" value="DUF8156"/>
</dbReference>
<organism evidence="3 4">
    <name type="scientific">Natronorubrum texcoconense</name>
    <dbReference type="NCBI Taxonomy" id="1095776"/>
    <lineage>
        <taxon>Archaea</taxon>
        <taxon>Methanobacteriati</taxon>
        <taxon>Methanobacteriota</taxon>
        <taxon>Stenosarchaea group</taxon>
        <taxon>Halobacteria</taxon>
        <taxon>Halobacteriales</taxon>
        <taxon>Natrialbaceae</taxon>
        <taxon>Natronorubrum</taxon>
    </lineage>
</organism>
<dbReference type="STRING" id="1095776.SAMN04515672_3733"/>
<evidence type="ECO:0000313" key="3">
    <source>
        <dbReference type="EMBL" id="SDK70367.1"/>
    </source>
</evidence>
<evidence type="ECO:0000256" key="1">
    <source>
        <dbReference type="SAM" id="Coils"/>
    </source>
</evidence>
<feature type="coiled-coil region" evidence="1">
    <location>
        <begin position="65"/>
        <end position="92"/>
    </location>
</feature>
<protein>
    <recommendedName>
        <fullName evidence="2">DUF8156 domain-containing protein</fullName>
    </recommendedName>
</protein>
<gene>
    <name evidence="3" type="ORF">SAMN04515672_3733</name>
</gene>
<dbReference type="AlphaFoldDB" id="A0A1G9E2R5"/>
<reference evidence="4" key="1">
    <citation type="submission" date="2016-10" db="EMBL/GenBank/DDBJ databases">
        <authorList>
            <person name="Varghese N."/>
            <person name="Submissions S."/>
        </authorList>
    </citation>
    <scope>NUCLEOTIDE SEQUENCE [LARGE SCALE GENOMIC DNA]</scope>
    <source>
        <strain evidence="4">B4,CECT 8067,JCM 17497</strain>
    </source>
</reference>
<evidence type="ECO:0000259" key="2">
    <source>
        <dbReference type="Pfam" id="PF26485"/>
    </source>
</evidence>
<proteinExistence type="predicted"/>
<feature type="domain" description="DUF8156" evidence="2">
    <location>
        <begin position="1"/>
        <end position="98"/>
    </location>
</feature>
<evidence type="ECO:0000313" key="4">
    <source>
        <dbReference type="Proteomes" id="UP000198882"/>
    </source>
</evidence>
<dbReference type="EMBL" id="FNFE01000006">
    <property type="protein sequence ID" value="SDK70367.1"/>
    <property type="molecule type" value="Genomic_DNA"/>
</dbReference>
<keyword evidence="1" id="KW-0175">Coiled coil</keyword>